<keyword evidence="3" id="KW-1185">Reference proteome</keyword>
<feature type="region of interest" description="Disordered" evidence="1">
    <location>
        <begin position="125"/>
        <end position="170"/>
    </location>
</feature>
<evidence type="ECO:0000313" key="3">
    <source>
        <dbReference type="Proteomes" id="UP001391051"/>
    </source>
</evidence>
<feature type="compositionally biased region" description="Low complexity" evidence="1">
    <location>
        <begin position="127"/>
        <end position="140"/>
    </location>
</feature>
<dbReference type="Proteomes" id="UP001391051">
    <property type="component" value="Unassembled WGS sequence"/>
</dbReference>
<protein>
    <recommendedName>
        <fullName evidence="4">Extracellular membrane protein CFEM domain-containing protein</fullName>
    </recommendedName>
</protein>
<evidence type="ECO:0000313" key="2">
    <source>
        <dbReference type="EMBL" id="KAK7946687.1"/>
    </source>
</evidence>
<reference evidence="2 3" key="1">
    <citation type="submission" date="2023-01" db="EMBL/GenBank/DDBJ databases">
        <title>Analysis of 21 Apiospora genomes using comparative genomics revels a genus with tremendous synthesis potential of carbohydrate active enzymes and secondary metabolites.</title>
        <authorList>
            <person name="Sorensen T."/>
        </authorList>
    </citation>
    <scope>NUCLEOTIDE SEQUENCE [LARGE SCALE GENOMIC DNA]</scope>
    <source>
        <strain evidence="2 3">CBS 24483</strain>
    </source>
</reference>
<proteinExistence type="predicted"/>
<dbReference type="GeneID" id="92080292"/>
<organism evidence="2 3">
    <name type="scientific">Apiospora aurea</name>
    <dbReference type="NCBI Taxonomy" id="335848"/>
    <lineage>
        <taxon>Eukaryota</taxon>
        <taxon>Fungi</taxon>
        <taxon>Dikarya</taxon>
        <taxon>Ascomycota</taxon>
        <taxon>Pezizomycotina</taxon>
        <taxon>Sordariomycetes</taxon>
        <taxon>Xylariomycetidae</taxon>
        <taxon>Amphisphaeriales</taxon>
        <taxon>Apiosporaceae</taxon>
        <taxon>Apiospora</taxon>
    </lineage>
</organism>
<comment type="caution">
    <text evidence="2">The sequence shown here is derived from an EMBL/GenBank/DDBJ whole genome shotgun (WGS) entry which is preliminary data.</text>
</comment>
<gene>
    <name evidence="2" type="ORF">PG986_011008</name>
</gene>
<feature type="compositionally biased region" description="Gly residues" evidence="1">
    <location>
        <begin position="141"/>
        <end position="163"/>
    </location>
</feature>
<name>A0ABR1Q415_9PEZI</name>
<evidence type="ECO:0000256" key="1">
    <source>
        <dbReference type="SAM" id="MobiDB-lite"/>
    </source>
</evidence>
<evidence type="ECO:0008006" key="4">
    <source>
        <dbReference type="Google" id="ProtNLM"/>
    </source>
</evidence>
<dbReference type="EMBL" id="JAQQWE010000007">
    <property type="protein sequence ID" value="KAK7946687.1"/>
    <property type="molecule type" value="Genomic_DNA"/>
</dbReference>
<sequence>MKTSTVVGVLAPSAASAQWWNGAPECAHTCLSSAYAAATAASSASGNSAPYWPAQSDYCNSDKGNQISSCLASGCKATPTAVSSYAKLSSSLCSQWAECTSAGSTGVHTVTLPGGPVTWGAPGGWGPNNNNGPNGGSHNFGPGGNGNFGNGNGQNGGGNGNNWGGNNPQWSEWASAYSGSKTWTGGVVTVTGCMNDGSPWFAGPGCGWNAHGGFNGWVGWGNGWKWGATETSTVTITTKDGNNNDALTTFTGLATVAAAISGDLTTSTTIGIATSTGAANGNGAARIGGSPVGGSEGSMVTGMMGIALGAVIVIAGML</sequence>
<accession>A0ABR1Q415</accession>
<dbReference type="RefSeq" id="XP_066696721.1">
    <property type="nucleotide sequence ID" value="XM_066847230.1"/>
</dbReference>